<dbReference type="GO" id="GO:0016301">
    <property type="term" value="F:kinase activity"/>
    <property type="evidence" value="ECO:0007669"/>
    <property type="project" value="UniProtKB-KW"/>
</dbReference>
<dbReference type="AlphaFoldDB" id="A0A1M6C7Q5"/>
<evidence type="ECO:0000313" key="1">
    <source>
        <dbReference type="EMBL" id="SHI56728.1"/>
    </source>
</evidence>
<accession>A0A1M6C7Q5</accession>
<dbReference type="Pfam" id="PF06293">
    <property type="entry name" value="Kdo"/>
    <property type="match status" value="1"/>
</dbReference>
<gene>
    <name evidence="1" type="ORF">SAMN02745165_00428</name>
</gene>
<dbReference type="EMBL" id="FQZT01000001">
    <property type="protein sequence ID" value="SHI56728.1"/>
    <property type="molecule type" value="Genomic_DNA"/>
</dbReference>
<keyword evidence="1" id="KW-0418">Kinase</keyword>
<proteinExistence type="predicted"/>
<dbReference type="Proteomes" id="UP000184171">
    <property type="component" value="Unassembled WGS sequence"/>
</dbReference>
<evidence type="ECO:0000313" key="2">
    <source>
        <dbReference type="Proteomes" id="UP000184171"/>
    </source>
</evidence>
<dbReference type="SUPFAM" id="SSF56112">
    <property type="entry name" value="Protein kinase-like (PK-like)"/>
    <property type="match status" value="1"/>
</dbReference>
<dbReference type="STRING" id="1122189.SAMN02745165_00428"/>
<dbReference type="PIRSF" id="PIRSF026326">
    <property type="entry name" value="InaA"/>
    <property type="match status" value="1"/>
</dbReference>
<protein>
    <submittedName>
        <fullName evidence="1">Lipopolysaccharide kinase (Kdo/WaaP) family protein</fullName>
    </submittedName>
</protein>
<dbReference type="OrthoDB" id="5405319at2"/>
<dbReference type="InterPro" id="IPR027023">
    <property type="entry name" value="Put_LipoPS_kinase_InaA"/>
</dbReference>
<reference evidence="1 2" key="1">
    <citation type="submission" date="2016-11" db="EMBL/GenBank/DDBJ databases">
        <authorList>
            <person name="Jaros S."/>
            <person name="Januszkiewicz K."/>
            <person name="Wedrychowicz H."/>
        </authorList>
    </citation>
    <scope>NUCLEOTIDE SEQUENCE [LARGE SCALE GENOMIC DNA]</scope>
    <source>
        <strain evidence="1 2">DSM 5091</strain>
    </source>
</reference>
<keyword evidence="2" id="KW-1185">Reference proteome</keyword>
<dbReference type="InterPro" id="IPR011009">
    <property type="entry name" value="Kinase-like_dom_sf"/>
</dbReference>
<dbReference type="RefSeq" id="WP_072905089.1">
    <property type="nucleotide sequence ID" value="NZ_FQZT01000001.1"/>
</dbReference>
<keyword evidence="1" id="KW-0808">Transferase</keyword>
<organism evidence="1 2">
    <name type="scientific">Malonomonas rubra DSM 5091</name>
    <dbReference type="NCBI Taxonomy" id="1122189"/>
    <lineage>
        <taxon>Bacteria</taxon>
        <taxon>Pseudomonadati</taxon>
        <taxon>Thermodesulfobacteriota</taxon>
        <taxon>Desulfuromonadia</taxon>
        <taxon>Desulfuromonadales</taxon>
        <taxon>Geopsychrobacteraceae</taxon>
        <taxon>Malonomonas</taxon>
    </lineage>
</organism>
<sequence>MNEQTYYLNPDWQTLLGSNQLSSFEDFWALDIPTVDEGNYGRGQDGWSKVCIHNLDADNGQPHRIVIKRQSNYRSRTLRHPLRGIPTFVKEYDFIRKYEALQIPALKAVYFATRQQDGDLQAILVTEYLEGYRPLEDIIAEWTKGAALCQRKPVITCVAKLVAQLHLQGLEHRCLFPKHIFVPQNPETEPACLIDLEKTRSRPLSFGRHVRDLTALARRSKSVSRRDMLRFMHDYLGTNKLNADGKKLWRKISQRIDKKRR</sequence>
<name>A0A1M6C7Q5_MALRU</name>